<reference evidence="3 4" key="1">
    <citation type="submission" date="2019-11" db="EMBL/GenBank/DDBJ databases">
        <title>Epiphytic Pseudomonas syringae from cherry orchards.</title>
        <authorList>
            <person name="Hulin M.T."/>
        </authorList>
    </citation>
    <scope>NUCLEOTIDE SEQUENCE [LARGE SCALE GENOMIC DNA]</scope>
    <source>
        <strain evidence="3 4">PA-3-2A</strain>
    </source>
</reference>
<sequence>MSTISIIGSGGMAAAVGGRIAKAGYIVEVVSRDPAKAQALADKLAHGAITGTYGDNPAGDIVILAVPYTHAVAVLADFGKALEGKVIIDITNPVAPDLSGLVTPHGSSGAQEIAKVAPASAHVVKAFNTLFGHVLAKNKRLDAFIAADDAHAKARVSTFLDSLGLRPLDVGSLQMAQSLEWLGLMMIGLAKNGADTWDIAMNVDIG</sequence>
<dbReference type="InterPro" id="IPR028939">
    <property type="entry name" value="P5C_Rdtase_cat_N"/>
</dbReference>
<keyword evidence="1" id="KW-0560">Oxidoreductase</keyword>
<comment type="caution">
    <text evidence="3">The sequence shown here is derived from an EMBL/GenBank/DDBJ whole genome shotgun (WGS) entry which is preliminary data.</text>
</comment>
<dbReference type="Pfam" id="PF03807">
    <property type="entry name" value="F420_oxidored"/>
    <property type="match status" value="1"/>
</dbReference>
<dbReference type="Proteomes" id="UP000814158">
    <property type="component" value="Unassembled WGS sequence"/>
</dbReference>
<proteinExistence type="predicted"/>
<gene>
    <name evidence="3" type="ORF">GIV68_05695</name>
</gene>
<dbReference type="RefSeq" id="WP_236369851.1">
    <property type="nucleotide sequence ID" value="NZ_WKAT01000007.1"/>
</dbReference>
<dbReference type="InterPro" id="IPR036291">
    <property type="entry name" value="NAD(P)-bd_dom_sf"/>
</dbReference>
<evidence type="ECO:0000259" key="2">
    <source>
        <dbReference type="Pfam" id="PF03807"/>
    </source>
</evidence>
<feature type="domain" description="Pyrroline-5-carboxylate reductase catalytic N-terminal" evidence="2">
    <location>
        <begin position="3"/>
        <end position="93"/>
    </location>
</feature>
<dbReference type="PANTHER" id="PTHR14239">
    <property type="entry name" value="DUDULIN-RELATED"/>
    <property type="match status" value="1"/>
</dbReference>
<organism evidence="3 4">
    <name type="scientific">Pseudomonas salomonii</name>
    <dbReference type="NCBI Taxonomy" id="191391"/>
    <lineage>
        <taxon>Bacteria</taxon>
        <taxon>Pseudomonadati</taxon>
        <taxon>Pseudomonadota</taxon>
        <taxon>Gammaproteobacteria</taxon>
        <taxon>Pseudomonadales</taxon>
        <taxon>Pseudomonadaceae</taxon>
        <taxon>Pseudomonas</taxon>
    </lineage>
</organism>
<accession>A0ABS9GEL1</accession>
<dbReference type="SUPFAM" id="SSF51735">
    <property type="entry name" value="NAD(P)-binding Rossmann-fold domains"/>
    <property type="match status" value="1"/>
</dbReference>
<protein>
    <submittedName>
        <fullName evidence="3">NADP oxidoreductase</fullName>
    </submittedName>
</protein>
<evidence type="ECO:0000313" key="3">
    <source>
        <dbReference type="EMBL" id="MCF5544230.1"/>
    </source>
</evidence>
<evidence type="ECO:0000256" key="1">
    <source>
        <dbReference type="ARBA" id="ARBA00023002"/>
    </source>
</evidence>
<evidence type="ECO:0000313" key="4">
    <source>
        <dbReference type="Proteomes" id="UP000814158"/>
    </source>
</evidence>
<dbReference type="PANTHER" id="PTHR14239:SF10">
    <property type="entry name" value="REDUCTASE"/>
    <property type="match status" value="1"/>
</dbReference>
<dbReference type="InterPro" id="IPR051267">
    <property type="entry name" value="STEAP_metalloreductase"/>
</dbReference>
<dbReference type="EMBL" id="WKAT01000007">
    <property type="protein sequence ID" value="MCF5544230.1"/>
    <property type="molecule type" value="Genomic_DNA"/>
</dbReference>
<dbReference type="Gene3D" id="3.40.50.720">
    <property type="entry name" value="NAD(P)-binding Rossmann-like Domain"/>
    <property type="match status" value="1"/>
</dbReference>
<keyword evidence="4" id="KW-1185">Reference proteome</keyword>
<name>A0ABS9GEL1_9PSED</name>